<accession>A0A7G1P5J6</accession>
<evidence type="ECO:0000313" key="2">
    <source>
        <dbReference type="EMBL" id="BCL29066.1"/>
    </source>
</evidence>
<feature type="region of interest" description="Disordered" evidence="1">
    <location>
        <begin position="39"/>
        <end position="61"/>
    </location>
</feature>
<dbReference type="AlphaFoldDB" id="A0A7G1P5J6"/>
<proteinExistence type="predicted"/>
<dbReference type="Proteomes" id="UP000516444">
    <property type="component" value="Chromosome"/>
</dbReference>
<reference evidence="2 3" key="1">
    <citation type="journal article" date="2014" name="Int. J. Syst. Evol. Microbiol.">
        <title>Complete genome sequence of Corynebacterium casei LMG S-19264T (=DSM 44701T), isolated from a smear-ripened cheese.</title>
        <authorList>
            <consortium name="US DOE Joint Genome Institute (JGI-PGF)"/>
            <person name="Walter F."/>
            <person name="Albersmeier A."/>
            <person name="Kalinowski J."/>
            <person name="Ruckert C."/>
        </authorList>
    </citation>
    <scope>NUCLEOTIDE SEQUENCE [LARGE SCALE GENOMIC DNA]</scope>
    <source>
        <strain evidence="2 3">JCM 4677</strain>
    </source>
</reference>
<evidence type="ECO:0000313" key="3">
    <source>
        <dbReference type="Proteomes" id="UP000516444"/>
    </source>
</evidence>
<organism evidence="2 3">
    <name type="scientific">Streptomyces aurantiacus</name>
    <dbReference type="NCBI Taxonomy" id="47760"/>
    <lineage>
        <taxon>Bacteria</taxon>
        <taxon>Bacillati</taxon>
        <taxon>Actinomycetota</taxon>
        <taxon>Actinomycetes</taxon>
        <taxon>Kitasatosporales</taxon>
        <taxon>Streptomycetaceae</taxon>
        <taxon>Streptomyces</taxon>
        <taxon>Streptomyces aurantiacus group</taxon>
    </lineage>
</organism>
<feature type="compositionally biased region" description="Low complexity" evidence="1">
    <location>
        <begin position="40"/>
        <end position="61"/>
    </location>
</feature>
<keyword evidence="3" id="KW-1185">Reference proteome</keyword>
<gene>
    <name evidence="2" type="ORF">GCM10017557_39250</name>
</gene>
<sequence length="61" mass="6248">MSIFLRRSLKLVGAALLMTGVVLLGVLRFAVEVCTALAASSGKRGSSPWNSSSSSSDSGDC</sequence>
<dbReference type="EMBL" id="AP023440">
    <property type="protein sequence ID" value="BCL29066.1"/>
    <property type="molecule type" value="Genomic_DNA"/>
</dbReference>
<name>A0A7G1P5J6_9ACTN</name>
<protein>
    <submittedName>
        <fullName evidence="2">Uncharacterized protein</fullName>
    </submittedName>
</protein>
<evidence type="ECO:0000256" key="1">
    <source>
        <dbReference type="SAM" id="MobiDB-lite"/>
    </source>
</evidence>
<dbReference type="RefSeq" id="WP_190851236.1">
    <property type="nucleotide sequence ID" value="NZ_AP023440.1"/>
</dbReference>
<dbReference type="KEGG" id="sgm:GCM10017557_39250"/>